<protein>
    <recommendedName>
        <fullName evidence="4">HTH luxR-type domain-containing protein</fullName>
    </recommendedName>
</protein>
<dbReference type="InterPro" id="IPR016032">
    <property type="entry name" value="Sig_transdc_resp-reg_C-effctor"/>
</dbReference>
<gene>
    <name evidence="5" type="ORF">JK358_20705</name>
</gene>
<evidence type="ECO:0000256" key="3">
    <source>
        <dbReference type="ARBA" id="ARBA00023163"/>
    </source>
</evidence>
<dbReference type="PROSITE" id="PS50043">
    <property type="entry name" value="HTH_LUXR_2"/>
    <property type="match status" value="1"/>
</dbReference>
<keyword evidence="6" id="KW-1185">Reference proteome</keyword>
<dbReference type="Proteomes" id="UP000602198">
    <property type="component" value="Unassembled WGS sequence"/>
</dbReference>
<dbReference type="InterPro" id="IPR036388">
    <property type="entry name" value="WH-like_DNA-bd_sf"/>
</dbReference>
<dbReference type="SMART" id="SM00421">
    <property type="entry name" value="HTH_LUXR"/>
    <property type="match status" value="1"/>
</dbReference>
<evidence type="ECO:0000259" key="4">
    <source>
        <dbReference type="PROSITE" id="PS50043"/>
    </source>
</evidence>
<proteinExistence type="predicted"/>
<feature type="domain" description="HTH luxR-type" evidence="4">
    <location>
        <begin position="107"/>
        <end position="172"/>
    </location>
</feature>
<keyword evidence="3" id="KW-0804">Transcription</keyword>
<comment type="caution">
    <text evidence="5">The sequence shown here is derived from an EMBL/GenBank/DDBJ whole genome shotgun (WGS) entry which is preliminary data.</text>
</comment>
<keyword evidence="2" id="KW-0238">DNA-binding</keyword>
<evidence type="ECO:0000256" key="1">
    <source>
        <dbReference type="ARBA" id="ARBA00023015"/>
    </source>
</evidence>
<dbReference type="SUPFAM" id="SSF46894">
    <property type="entry name" value="C-terminal effector domain of the bipartite response regulators"/>
    <property type="match status" value="1"/>
</dbReference>
<dbReference type="PANTHER" id="PTHR44688:SF16">
    <property type="entry name" value="DNA-BINDING TRANSCRIPTIONAL ACTIVATOR DEVR_DOSR"/>
    <property type="match status" value="1"/>
</dbReference>
<keyword evidence="1" id="KW-0805">Transcription regulation</keyword>
<dbReference type="InterPro" id="IPR000792">
    <property type="entry name" value="Tscrpt_reg_LuxR_C"/>
</dbReference>
<dbReference type="Gene3D" id="1.10.10.10">
    <property type="entry name" value="Winged helix-like DNA-binding domain superfamily/Winged helix DNA-binding domain"/>
    <property type="match status" value="1"/>
</dbReference>
<evidence type="ECO:0000313" key="6">
    <source>
        <dbReference type="Proteomes" id="UP000602198"/>
    </source>
</evidence>
<evidence type="ECO:0000313" key="5">
    <source>
        <dbReference type="EMBL" id="MBL1076821.1"/>
    </source>
</evidence>
<reference evidence="5 6" key="1">
    <citation type="submission" date="2021-01" db="EMBL/GenBank/DDBJ databases">
        <title>WGS of actinomycetes isolated from Thailand.</title>
        <authorList>
            <person name="Thawai C."/>
        </authorList>
    </citation>
    <scope>NUCLEOTIDE SEQUENCE [LARGE SCALE GENOMIC DNA]</scope>
    <source>
        <strain evidence="5 6">LPG 2</strain>
    </source>
</reference>
<dbReference type="CDD" id="cd06170">
    <property type="entry name" value="LuxR_C_like"/>
    <property type="match status" value="1"/>
</dbReference>
<dbReference type="PRINTS" id="PR00038">
    <property type="entry name" value="HTHLUXR"/>
</dbReference>
<evidence type="ECO:0000256" key="2">
    <source>
        <dbReference type="ARBA" id="ARBA00023125"/>
    </source>
</evidence>
<dbReference type="PANTHER" id="PTHR44688">
    <property type="entry name" value="DNA-BINDING TRANSCRIPTIONAL ACTIVATOR DEVR_DOSR"/>
    <property type="match status" value="1"/>
</dbReference>
<sequence length="174" mass="19072">MLAATEQKPRSVRALLEPLLLRGSGRIYPPTEVCAWLRYTSALHRLGLPSKAAQALETALRIAERDTLISPWLDVPEAIELLDIYAGRFGRLDAFADRLRHHPAAVRHGALPPLTASETTVLKHLPSGRTTGQIAADLGVSINTVKTHLRGIYTKLDANTRVHAVERARLVGLL</sequence>
<dbReference type="EMBL" id="JAERRJ010000007">
    <property type="protein sequence ID" value="MBL1076821.1"/>
    <property type="molecule type" value="Genomic_DNA"/>
</dbReference>
<accession>A0ABS1M960</accession>
<name>A0ABS1M960_9NOCA</name>
<organism evidence="5 6">
    <name type="scientific">Nocardia acididurans</name>
    <dbReference type="NCBI Taxonomy" id="2802282"/>
    <lineage>
        <taxon>Bacteria</taxon>
        <taxon>Bacillati</taxon>
        <taxon>Actinomycetota</taxon>
        <taxon>Actinomycetes</taxon>
        <taxon>Mycobacteriales</taxon>
        <taxon>Nocardiaceae</taxon>
        <taxon>Nocardia</taxon>
    </lineage>
</organism>
<dbReference type="Pfam" id="PF00196">
    <property type="entry name" value="GerE"/>
    <property type="match status" value="1"/>
</dbReference>